<dbReference type="GO" id="GO:0008270">
    <property type="term" value="F:zinc ion binding"/>
    <property type="evidence" value="ECO:0007669"/>
    <property type="project" value="UniProtKB-KW"/>
</dbReference>
<dbReference type="EMBL" id="JBBPBK010000015">
    <property type="protein sequence ID" value="KAK9268942.1"/>
    <property type="molecule type" value="Genomic_DNA"/>
</dbReference>
<dbReference type="SMART" id="SM00575">
    <property type="entry name" value="ZnF_PMZ"/>
    <property type="match status" value="1"/>
</dbReference>
<dbReference type="AlphaFoldDB" id="A0AAP0NB22"/>
<dbReference type="InterPro" id="IPR018289">
    <property type="entry name" value="MULE_transposase_dom"/>
</dbReference>
<dbReference type="PANTHER" id="PTHR47718">
    <property type="entry name" value="OS01G0519700 PROTEIN"/>
    <property type="match status" value="1"/>
</dbReference>
<keyword evidence="3" id="KW-0862">Zinc</keyword>
<organism evidence="7 8">
    <name type="scientific">Liquidambar formosana</name>
    <name type="common">Formosan gum</name>
    <dbReference type="NCBI Taxonomy" id="63359"/>
    <lineage>
        <taxon>Eukaryota</taxon>
        <taxon>Viridiplantae</taxon>
        <taxon>Streptophyta</taxon>
        <taxon>Embryophyta</taxon>
        <taxon>Tracheophyta</taxon>
        <taxon>Spermatophyta</taxon>
        <taxon>Magnoliopsida</taxon>
        <taxon>eudicotyledons</taxon>
        <taxon>Gunneridae</taxon>
        <taxon>Pentapetalae</taxon>
        <taxon>Saxifragales</taxon>
        <taxon>Altingiaceae</taxon>
        <taxon>Liquidambar</taxon>
    </lineage>
</organism>
<keyword evidence="8" id="KW-1185">Reference proteome</keyword>
<dbReference type="Pfam" id="PF10551">
    <property type="entry name" value="MULE"/>
    <property type="match status" value="1"/>
</dbReference>
<evidence type="ECO:0000256" key="5">
    <source>
        <dbReference type="SAM" id="MobiDB-lite"/>
    </source>
</evidence>
<feature type="domain" description="SWIM-type" evidence="6">
    <location>
        <begin position="542"/>
        <end position="589"/>
    </location>
</feature>
<evidence type="ECO:0000256" key="4">
    <source>
        <dbReference type="PROSITE-ProRule" id="PRU00325"/>
    </source>
</evidence>
<evidence type="ECO:0000256" key="1">
    <source>
        <dbReference type="ARBA" id="ARBA00022723"/>
    </source>
</evidence>
<proteinExistence type="predicted"/>
<protein>
    <recommendedName>
        <fullName evidence="6">SWIM-type domain-containing protein</fullName>
    </recommendedName>
</protein>
<dbReference type="InterPro" id="IPR006564">
    <property type="entry name" value="Znf_PMZ"/>
</dbReference>
<keyword evidence="1" id="KW-0479">Metal-binding</keyword>
<dbReference type="Pfam" id="PF03101">
    <property type="entry name" value="FAR1"/>
    <property type="match status" value="1"/>
</dbReference>
<gene>
    <name evidence="7" type="ORF">L1049_000708</name>
</gene>
<dbReference type="InterPro" id="IPR007527">
    <property type="entry name" value="Znf_SWIM"/>
</dbReference>
<feature type="region of interest" description="Disordered" evidence="5">
    <location>
        <begin position="837"/>
        <end position="860"/>
    </location>
</feature>
<reference evidence="7 8" key="1">
    <citation type="journal article" date="2024" name="Plant J.">
        <title>Genome sequences and population genomics reveal climatic adaptation and genomic divergence between two closely related sweetgum species.</title>
        <authorList>
            <person name="Xu W.Q."/>
            <person name="Ren C.Q."/>
            <person name="Zhang X.Y."/>
            <person name="Comes H.P."/>
            <person name="Liu X.H."/>
            <person name="Li Y.G."/>
            <person name="Kettle C.J."/>
            <person name="Jalonen R."/>
            <person name="Gaisberger H."/>
            <person name="Ma Y.Z."/>
            <person name="Qiu Y.X."/>
        </authorList>
    </citation>
    <scope>NUCLEOTIDE SEQUENCE [LARGE SCALE GENOMIC DNA]</scope>
    <source>
        <strain evidence="7">Hangzhou</strain>
    </source>
</reference>
<accession>A0AAP0NB22</accession>
<comment type="caution">
    <text evidence="7">The sequence shown here is derived from an EMBL/GenBank/DDBJ whole genome shotgun (WGS) entry which is preliminary data.</text>
</comment>
<keyword evidence="2 4" id="KW-0863">Zinc-finger</keyword>
<evidence type="ECO:0000313" key="7">
    <source>
        <dbReference type="EMBL" id="KAK9268942.1"/>
    </source>
</evidence>
<dbReference type="InterPro" id="IPR004330">
    <property type="entry name" value="FAR1_DNA_bnd_dom"/>
</dbReference>
<sequence>MSSEMEINLFEDNDEVEEIGTHQEAEIDIGSDQDNLEGNDREEINTVVHCHGEPVIGTKVHGEDEAYSLYNDYAVRVGFSVRKGSCRYDRSGALRQRTYMCSKQGFYLDANPYETKNLNKLEARTGCNASIRFTVEDGVWVVTHFNPEHNHEFAKAEERQYLRSNRRAQDVQAVRSIVNDGIRKTKLDSSLSKEGSGAGGVGFMKREYVFLHAEKLNVIEAGDGQGVINLFKHKQAEDPMFFYTVQVDQENRLANFFWRDGRSKFDYGCFGDVAVFDSTYRINKYNMVCALFLGVNHHWKNVLFGCAFLVDESTASFTWLFETFLESMGNQHPKTIFTNHCQAMANSIEKVFPDTHHRLCLWHINKDAARHLSNLYENPDFKTQFNKCLQGCHTETEFQSTWDDLIEGFNLSDNRWLKTLYDLRIKWCKVFSPDTFTGKITSSQRTESTYSVFHSMSSKRMNLTQFVCQYEEIVRQFRSDELKEDFCCNQGAPPKVVSNSGILNCAADVYTHKIYKLFESEFVASLGVKMEEVSGDGTVHSYQLSVEGHKRMHIVQYNSFDCTVMCSCKMFESMGLLCRHALRVINVNNITKIPAQFILKRWTKSAKNGLVVYDDGKPSCENEKSSVTLRLNDLMHTAYNIMTKSALSATTTKIAKEKLAEIVELIQRDITTLNVDGNLSKEDDDSIFNKPTGHANNMNCSVNEIPVLASPCVRLKEVTNARLESKLEKRKKKAFKDSTTPPQPNHIVSEKNKQPTIRGPSQISFHAPHNPTFFRPLFPPLGVPMGSNFHNQFLPTTGMPPTNVYSHFPPSIQGPSPTWTIGHPNFRFTSMLQSNDAMPHLSQDSSTSSIGNQTFGQLPH</sequence>
<evidence type="ECO:0000256" key="3">
    <source>
        <dbReference type="ARBA" id="ARBA00022833"/>
    </source>
</evidence>
<dbReference type="Proteomes" id="UP001415857">
    <property type="component" value="Unassembled WGS sequence"/>
</dbReference>
<name>A0AAP0NB22_LIQFO</name>
<dbReference type="Pfam" id="PF04434">
    <property type="entry name" value="SWIM"/>
    <property type="match status" value="1"/>
</dbReference>
<evidence type="ECO:0000256" key="2">
    <source>
        <dbReference type="ARBA" id="ARBA00022771"/>
    </source>
</evidence>
<evidence type="ECO:0000313" key="8">
    <source>
        <dbReference type="Proteomes" id="UP001415857"/>
    </source>
</evidence>
<evidence type="ECO:0000259" key="6">
    <source>
        <dbReference type="PROSITE" id="PS50966"/>
    </source>
</evidence>
<dbReference type="PROSITE" id="PS50966">
    <property type="entry name" value="ZF_SWIM"/>
    <property type="match status" value="1"/>
</dbReference>
<dbReference type="PANTHER" id="PTHR47718:SF17">
    <property type="entry name" value="PROTEIN FAR1-RELATED SEQUENCE 5-LIKE"/>
    <property type="match status" value="1"/>
</dbReference>
<feature type="region of interest" description="Disordered" evidence="5">
    <location>
        <begin position="727"/>
        <end position="769"/>
    </location>
</feature>